<dbReference type="GO" id="GO:0016020">
    <property type="term" value="C:membrane"/>
    <property type="evidence" value="ECO:0007669"/>
    <property type="project" value="UniProtKB-SubCell"/>
</dbReference>
<organism evidence="7 8">
    <name type="scientific">Maribacter aquivivus</name>
    <dbReference type="NCBI Taxonomy" id="228958"/>
    <lineage>
        <taxon>Bacteria</taxon>
        <taxon>Pseudomonadati</taxon>
        <taxon>Bacteroidota</taxon>
        <taxon>Flavobacteriia</taxon>
        <taxon>Flavobacteriales</taxon>
        <taxon>Flavobacteriaceae</taxon>
        <taxon>Maribacter</taxon>
    </lineage>
</organism>
<name>A0A1M6U184_9FLAO</name>
<gene>
    <name evidence="7" type="ORF">SAMN04488007_3440</name>
</gene>
<keyword evidence="8" id="KW-1185">Reference proteome</keyword>
<evidence type="ECO:0000256" key="1">
    <source>
        <dbReference type="ARBA" id="ARBA00004141"/>
    </source>
</evidence>
<evidence type="ECO:0000313" key="8">
    <source>
        <dbReference type="Proteomes" id="UP000184314"/>
    </source>
</evidence>
<feature type="transmembrane region" description="Helical" evidence="6">
    <location>
        <begin position="7"/>
        <end position="26"/>
    </location>
</feature>
<feature type="transmembrane region" description="Helical" evidence="6">
    <location>
        <begin position="197"/>
        <end position="218"/>
    </location>
</feature>
<protein>
    <submittedName>
        <fullName evidence="7">Predicted PurR-regulated permease PerM</fullName>
    </submittedName>
</protein>
<keyword evidence="4 6" id="KW-1133">Transmembrane helix</keyword>
<dbReference type="Pfam" id="PF01594">
    <property type="entry name" value="AI-2E_transport"/>
    <property type="match status" value="1"/>
</dbReference>
<feature type="transmembrane region" description="Helical" evidence="6">
    <location>
        <begin position="62"/>
        <end position="86"/>
    </location>
</feature>
<evidence type="ECO:0000256" key="6">
    <source>
        <dbReference type="SAM" id="Phobius"/>
    </source>
</evidence>
<feature type="transmembrane region" description="Helical" evidence="6">
    <location>
        <begin position="224"/>
        <end position="252"/>
    </location>
</feature>
<evidence type="ECO:0000256" key="3">
    <source>
        <dbReference type="ARBA" id="ARBA00022692"/>
    </source>
</evidence>
<comment type="similarity">
    <text evidence="2">Belongs to the autoinducer-2 exporter (AI-2E) (TC 2.A.86) family.</text>
</comment>
<accession>A0A1M6U184</accession>
<evidence type="ECO:0000313" key="7">
    <source>
        <dbReference type="EMBL" id="SHK62848.1"/>
    </source>
</evidence>
<dbReference type="Proteomes" id="UP000184314">
    <property type="component" value="Unassembled WGS sequence"/>
</dbReference>
<dbReference type="PANTHER" id="PTHR21716">
    <property type="entry name" value="TRANSMEMBRANE PROTEIN"/>
    <property type="match status" value="1"/>
</dbReference>
<feature type="transmembrane region" description="Helical" evidence="6">
    <location>
        <begin position="139"/>
        <end position="161"/>
    </location>
</feature>
<feature type="transmembrane region" description="Helical" evidence="6">
    <location>
        <begin position="32"/>
        <end position="50"/>
    </location>
</feature>
<feature type="transmembrane region" description="Helical" evidence="6">
    <location>
        <begin position="296"/>
        <end position="325"/>
    </location>
</feature>
<dbReference type="AlphaFoldDB" id="A0A1M6U184"/>
<proteinExistence type="inferred from homology"/>
<feature type="transmembrane region" description="Helical" evidence="6">
    <location>
        <begin position="264"/>
        <end position="284"/>
    </location>
</feature>
<dbReference type="RefSeq" id="WP_073246495.1">
    <property type="nucleotide sequence ID" value="NZ_CANLWT010000003.1"/>
</dbReference>
<evidence type="ECO:0000256" key="5">
    <source>
        <dbReference type="ARBA" id="ARBA00023136"/>
    </source>
</evidence>
<dbReference type="InterPro" id="IPR002549">
    <property type="entry name" value="AI-2E-like"/>
</dbReference>
<dbReference type="PANTHER" id="PTHR21716:SF4">
    <property type="entry name" value="TRANSMEMBRANE PROTEIN 245"/>
    <property type="match status" value="1"/>
</dbReference>
<dbReference type="OrthoDB" id="9773730at2"/>
<keyword evidence="5 6" id="KW-0472">Membrane</keyword>
<dbReference type="EMBL" id="FQZX01000003">
    <property type="protein sequence ID" value="SHK62848.1"/>
    <property type="molecule type" value="Genomic_DNA"/>
</dbReference>
<evidence type="ECO:0000256" key="4">
    <source>
        <dbReference type="ARBA" id="ARBA00022989"/>
    </source>
</evidence>
<keyword evidence="3 6" id="KW-0812">Transmembrane</keyword>
<dbReference type="STRING" id="228958.SAMN04488007_3440"/>
<reference evidence="8" key="1">
    <citation type="submission" date="2016-11" db="EMBL/GenBank/DDBJ databases">
        <authorList>
            <person name="Varghese N."/>
            <person name="Submissions S."/>
        </authorList>
    </citation>
    <scope>NUCLEOTIDE SEQUENCE [LARGE SCALE GENOMIC DNA]</scope>
    <source>
        <strain evidence="8">DSM 16478</strain>
    </source>
</reference>
<sequence length="345" mass="38281">MKKINHKILRQLIILALIIFLGGLIIKYMLPYISGVLGALTLYVVLRKWMLKLINKGLKRSWAAMLLIFAAFIGIFIPLTGAGFMLSSQLGDFADKSEQVTKAFKSQLSQVEKYVQYDVSSAIDPEQASSWLTDNISGFASGTFNIFISFGILLFLLYYMLKSPKQLKESLLEYIPLSNKNLVALGKEIDNVVRSNAIAIPLVAIAQGIIALIGFYIFGVDNPLFWFVIVTIGSMIPFIGTFIGIFPVFVLTLASGDDFQAWGILLYGILVVGMTDNLIRLFVLKKLDSTHPLVTLIGVLIGIPLFGFVGLIFGPLIINLFLVIVKIYKQQYGIQKPNKQRASPM</sequence>
<evidence type="ECO:0000256" key="2">
    <source>
        <dbReference type="ARBA" id="ARBA00009773"/>
    </source>
</evidence>
<comment type="subcellular location">
    <subcellularLocation>
        <location evidence="1">Membrane</location>
        <topology evidence="1">Multi-pass membrane protein</topology>
    </subcellularLocation>
</comment>